<organism evidence="1 2">
    <name type="scientific">Austropuccinia psidii MF-1</name>
    <dbReference type="NCBI Taxonomy" id="1389203"/>
    <lineage>
        <taxon>Eukaryota</taxon>
        <taxon>Fungi</taxon>
        <taxon>Dikarya</taxon>
        <taxon>Basidiomycota</taxon>
        <taxon>Pucciniomycotina</taxon>
        <taxon>Pucciniomycetes</taxon>
        <taxon>Pucciniales</taxon>
        <taxon>Sphaerophragmiaceae</taxon>
        <taxon>Austropuccinia</taxon>
    </lineage>
</organism>
<gene>
    <name evidence="1" type="ORF">O181_132969</name>
</gene>
<keyword evidence="2" id="KW-1185">Reference proteome</keyword>
<dbReference type="InterPro" id="IPR050951">
    <property type="entry name" value="Retrovirus_Pol_polyprotein"/>
</dbReference>
<sequence length="146" mass="16769">MRHEPVDLLYTYKNTFDSDNKPLGSCKGHEVDITLTIDRPYPLVLRRPAYSPSPRAREVLGKHIQELMQLGVLIKLGRNDEVEVKAAVIIALHNDKSMIVGDFREFNTYTVLDRYPILRIQESLTQLSKAKYITCMDALKGLHQIF</sequence>
<dbReference type="PANTHER" id="PTHR37984:SF5">
    <property type="entry name" value="PROTEIN NYNRIN-LIKE"/>
    <property type="match status" value="1"/>
</dbReference>
<protein>
    <submittedName>
        <fullName evidence="1">Uncharacterized protein</fullName>
    </submittedName>
</protein>
<dbReference type="Gene3D" id="3.30.70.270">
    <property type="match status" value="1"/>
</dbReference>
<evidence type="ECO:0000313" key="2">
    <source>
        <dbReference type="Proteomes" id="UP000765509"/>
    </source>
</evidence>
<reference evidence="1" key="1">
    <citation type="submission" date="2021-03" db="EMBL/GenBank/DDBJ databases">
        <title>Draft genome sequence of rust myrtle Austropuccinia psidii MF-1, a brazilian biotype.</title>
        <authorList>
            <person name="Quecine M.C."/>
            <person name="Pachon D.M.R."/>
            <person name="Bonatelli M.L."/>
            <person name="Correr F.H."/>
            <person name="Franceschini L.M."/>
            <person name="Leite T.F."/>
            <person name="Margarido G.R.A."/>
            <person name="Almeida C.A."/>
            <person name="Ferrarezi J.A."/>
            <person name="Labate C.A."/>
        </authorList>
    </citation>
    <scope>NUCLEOTIDE SEQUENCE</scope>
    <source>
        <strain evidence="1">MF-1</strain>
    </source>
</reference>
<dbReference type="AlphaFoldDB" id="A0A9Q3QCJ8"/>
<evidence type="ECO:0000313" key="1">
    <source>
        <dbReference type="EMBL" id="MBW0593254.1"/>
    </source>
</evidence>
<dbReference type="InterPro" id="IPR043128">
    <property type="entry name" value="Rev_trsase/Diguanyl_cyclase"/>
</dbReference>
<dbReference type="PANTHER" id="PTHR37984">
    <property type="entry name" value="PROTEIN CBG26694"/>
    <property type="match status" value="1"/>
</dbReference>
<comment type="caution">
    <text evidence="1">The sequence shown here is derived from an EMBL/GenBank/DDBJ whole genome shotgun (WGS) entry which is preliminary data.</text>
</comment>
<dbReference type="EMBL" id="AVOT02153280">
    <property type="protein sequence ID" value="MBW0593254.1"/>
    <property type="molecule type" value="Genomic_DNA"/>
</dbReference>
<accession>A0A9Q3QCJ8</accession>
<name>A0A9Q3QCJ8_9BASI</name>
<dbReference type="InterPro" id="IPR043502">
    <property type="entry name" value="DNA/RNA_pol_sf"/>
</dbReference>
<dbReference type="SUPFAM" id="SSF56672">
    <property type="entry name" value="DNA/RNA polymerases"/>
    <property type="match status" value="1"/>
</dbReference>
<dbReference type="OrthoDB" id="6776860at2759"/>
<dbReference type="Proteomes" id="UP000765509">
    <property type="component" value="Unassembled WGS sequence"/>
</dbReference>
<proteinExistence type="predicted"/>
<dbReference type="Gene3D" id="3.10.10.10">
    <property type="entry name" value="HIV Type 1 Reverse Transcriptase, subunit A, domain 1"/>
    <property type="match status" value="1"/>
</dbReference>